<dbReference type="SUPFAM" id="SSF53756">
    <property type="entry name" value="UDP-Glycosyltransferase/glycogen phosphorylase"/>
    <property type="match status" value="1"/>
</dbReference>
<keyword evidence="2" id="KW-0328">Glycosyltransferase</keyword>
<organism evidence="5 6">
    <name type="scientific">Siminovitchia acidinfaciens</name>
    <dbReference type="NCBI Taxonomy" id="2321395"/>
    <lineage>
        <taxon>Bacteria</taxon>
        <taxon>Bacillati</taxon>
        <taxon>Bacillota</taxon>
        <taxon>Bacilli</taxon>
        <taxon>Bacillales</taxon>
        <taxon>Bacillaceae</taxon>
        <taxon>Siminovitchia</taxon>
    </lineage>
</organism>
<evidence type="ECO:0000259" key="4">
    <source>
        <dbReference type="Pfam" id="PF06925"/>
    </source>
</evidence>
<dbReference type="GO" id="GO:0009247">
    <property type="term" value="P:glycolipid biosynthetic process"/>
    <property type="evidence" value="ECO:0007669"/>
    <property type="project" value="InterPro"/>
</dbReference>
<evidence type="ECO:0000256" key="3">
    <source>
        <dbReference type="ARBA" id="ARBA00022679"/>
    </source>
</evidence>
<dbReference type="PANTHER" id="PTHR43025">
    <property type="entry name" value="MONOGALACTOSYLDIACYLGLYCEROL SYNTHASE"/>
    <property type="match status" value="1"/>
</dbReference>
<evidence type="ECO:0000256" key="2">
    <source>
        <dbReference type="ARBA" id="ARBA00022676"/>
    </source>
</evidence>
<keyword evidence="6" id="KW-1185">Reference proteome</keyword>
<sequence length="370" mass="42865">MHKILFFPFLQIPSGHHHVADSIRIQLEQTAENVHCEKIDILSYGYGNIENLISFIYLQWIHKFPQLYSTIYRVAAVESTKQNKRFQTYEILFLKVLRKLIKEKKPDVVICTHALPSYMLAHLKKLKFWTGIIINVYTDYFINNLWGIGEVDYHFVPSKSIKVQLLKQGVKAEQIFITGIPIHPIFNSEKDIMKKDPEFSALLSGGNMGAGPILQLLNRLKPAGQIIYKVLCGKNDKLRQHVKSLNHPLIKPIPYISSKVEMNRLYNMTDMVITKPGGVTISESLTKKLPIFVYDVLPGQEEQNLIFLKNEGLVHHLDEWKTQVNIEEEILTVLRHKKQKMIRAMNNYLTEIELKDPVSFIMKTFEAKIK</sequence>
<name>A0A429Y4F7_9BACI</name>
<dbReference type="AlphaFoldDB" id="A0A429Y4F7"/>
<gene>
    <name evidence="5" type="ORF">D4T97_005690</name>
</gene>
<proteinExistence type="inferred from homology"/>
<dbReference type="Proteomes" id="UP000287156">
    <property type="component" value="Unassembled WGS sequence"/>
</dbReference>
<comment type="caution">
    <text evidence="5">The sequence shown here is derived from an EMBL/GenBank/DDBJ whole genome shotgun (WGS) entry which is preliminary data.</text>
</comment>
<dbReference type="InterPro" id="IPR050519">
    <property type="entry name" value="Glycosyltransf_28_UgtP"/>
</dbReference>
<dbReference type="InterPro" id="IPR009695">
    <property type="entry name" value="Diacylglyc_glucosyltr_N"/>
</dbReference>
<dbReference type="RefSeq" id="WP_126048601.1">
    <property type="nucleotide sequence ID" value="NZ_QYTV02000002.1"/>
</dbReference>
<dbReference type="Pfam" id="PF06925">
    <property type="entry name" value="MGDG_synth"/>
    <property type="match status" value="1"/>
</dbReference>
<dbReference type="PANTHER" id="PTHR43025:SF3">
    <property type="entry name" value="MONOGALACTOSYLDIACYLGLYCEROL SYNTHASE 1, CHLOROPLASTIC"/>
    <property type="match status" value="1"/>
</dbReference>
<accession>A0A429Y4F7</accession>
<dbReference type="OrthoDB" id="9815663at2"/>
<reference evidence="5" key="1">
    <citation type="submission" date="2018-12" db="EMBL/GenBank/DDBJ databases">
        <authorList>
            <person name="Sun L."/>
            <person name="Chen Z."/>
        </authorList>
    </citation>
    <scope>NUCLEOTIDE SEQUENCE [LARGE SCALE GENOMIC DNA]</scope>
    <source>
        <strain evidence="5">3-2-2</strain>
    </source>
</reference>
<protein>
    <recommendedName>
        <fullName evidence="4">Diacylglycerol glucosyltransferase N-terminal domain-containing protein</fullName>
    </recommendedName>
</protein>
<keyword evidence="3" id="KW-0808">Transferase</keyword>
<evidence type="ECO:0000313" key="5">
    <source>
        <dbReference type="EMBL" id="RST76268.1"/>
    </source>
</evidence>
<dbReference type="Gene3D" id="3.40.50.2000">
    <property type="entry name" value="Glycogen Phosphorylase B"/>
    <property type="match status" value="2"/>
</dbReference>
<dbReference type="GO" id="GO:0016758">
    <property type="term" value="F:hexosyltransferase activity"/>
    <property type="evidence" value="ECO:0007669"/>
    <property type="project" value="InterPro"/>
</dbReference>
<dbReference type="EMBL" id="QYTV02000002">
    <property type="protein sequence ID" value="RST76268.1"/>
    <property type="molecule type" value="Genomic_DNA"/>
</dbReference>
<evidence type="ECO:0000256" key="1">
    <source>
        <dbReference type="ARBA" id="ARBA00006962"/>
    </source>
</evidence>
<comment type="similarity">
    <text evidence="1">Belongs to the glycosyltransferase 28 family.</text>
</comment>
<feature type="domain" description="Diacylglycerol glucosyltransferase N-terminal" evidence="4">
    <location>
        <begin position="16"/>
        <end position="182"/>
    </location>
</feature>
<evidence type="ECO:0000313" key="6">
    <source>
        <dbReference type="Proteomes" id="UP000287156"/>
    </source>
</evidence>
<dbReference type="GO" id="GO:0016020">
    <property type="term" value="C:membrane"/>
    <property type="evidence" value="ECO:0007669"/>
    <property type="project" value="GOC"/>
</dbReference>